<dbReference type="EMBL" id="PEDP01009924">
    <property type="protein sequence ID" value="POS81663.1"/>
    <property type="molecule type" value="Genomic_DNA"/>
</dbReference>
<protein>
    <submittedName>
        <fullName evidence="1">Uncharacterized protein</fullName>
    </submittedName>
</protein>
<gene>
    <name evidence="1" type="ORF">EPUL_006483</name>
</gene>
<dbReference type="Proteomes" id="UP000237438">
    <property type="component" value="Unassembled WGS sequence"/>
</dbReference>
<name>A0A2S4PI31_9PEZI</name>
<evidence type="ECO:0000313" key="1">
    <source>
        <dbReference type="EMBL" id="POS81663.1"/>
    </source>
</evidence>
<proteinExistence type="predicted"/>
<dbReference type="AlphaFoldDB" id="A0A2S4PI31"/>
<sequence length="207" mass="22838">APEITAVLGGTVEKAEKWSNYVLDHVPRSINCIDGSSVKLTPEMALDDIKFEIGVSPKRVAWTKRSLLNSEQEGSMVVSFASPVRAFRLFSTSTIARNIKRTPKVTQCNRCWGFHDQRKCNRDTKCPQCASKDHKSCQGIPKCCNCKGPHTALDGNCPAKPIIRRGLIIHPTRTEMARFCAAGETAWKIANPQTQAQSQATNFTSSC</sequence>
<accession>A0A2S4PI31</accession>
<feature type="non-terminal residue" evidence="1">
    <location>
        <position position="1"/>
    </location>
</feature>
<comment type="caution">
    <text evidence="1">The sequence shown here is derived from an EMBL/GenBank/DDBJ whole genome shotgun (WGS) entry which is preliminary data.</text>
</comment>
<organism evidence="1 2">
    <name type="scientific">Erysiphe pulchra</name>
    <dbReference type="NCBI Taxonomy" id="225359"/>
    <lineage>
        <taxon>Eukaryota</taxon>
        <taxon>Fungi</taxon>
        <taxon>Dikarya</taxon>
        <taxon>Ascomycota</taxon>
        <taxon>Pezizomycotina</taxon>
        <taxon>Leotiomycetes</taxon>
        <taxon>Erysiphales</taxon>
        <taxon>Erysiphaceae</taxon>
        <taxon>Erysiphe</taxon>
    </lineage>
</organism>
<dbReference type="OrthoDB" id="4927086at2759"/>
<evidence type="ECO:0000313" key="2">
    <source>
        <dbReference type="Proteomes" id="UP000237438"/>
    </source>
</evidence>
<keyword evidence="2" id="KW-1185">Reference proteome</keyword>
<reference evidence="1 2" key="1">
    <citation type="submission" date="2017-10" db="EMBL/GenBank/DDBJ databases">
        <title>Development of genomic resources for the powdery mildew, Erysiphe pulchra.</title>
        <authorList>
            <person name="Wadl P.A."/>
            <person name="Mack B.M."/>
            <person name="Moore G."/>
            <person name="Beltz S.B."/>
        </authorList>
    </citation>
    <scope>NUCLEOTIDE SEQUENCE [LARGE SCALE GENOMIC DNA]</scope>
    <source>
        <strain evidence="1">Cflorida</strain>
    </source>
</reference>